<dbReference type="PANTHER" id="PTHR11472:SF41">
    <property type="entry name" value="ATP-DEPENDENT DNA HELICASE DDX11-RELATED"/>
    <property type="match status" value="1"/>
</dbReference>
<reference evidence="1" key="1">
    <citation type="journal article" date="2020" name="Nat. Commun.">
        <title>Large-scale genome sequencing of mycorrhizal fungi provides insights into the early evolution of symbiotic traits.</title>
        <authorList>
            <person name="Miyauchi S."/>
            <person name="Kiss E."/>
            <person name="Kuo A."/>
            <person name="Drula E."/>
            <person name="Kohler A."/>
            <person name="Sanchez-Garcia M."/>
            <person name="Morin E."/>
            <person name="Andreopoulos B."/>
            <person name="Barry K.W."/>
            <person name="Bonito G."/>
            <person name="Buee M."/>
            <person name="Carver A."/>
            <person name="Chen C."/>
            <person name="Cichocki N."/>
            <person name="Clum A."/>
            <person name="Culley D."/>
            <person name="Crous P.W."/>
            <person name="Fauchery L."/>
            <person name="Girlanda M."/>
            <person name="Hayes R.D."/>
            <person name="Keri Z."/>
            <person name="LaButti K."/>
            <person name="Lipzen A."/>
            <person name="Lombard V."/>
            <person name="Magnuson J."/>
            <person name="Maillard F."/>
            <person name="Murat C."/>
            <person name="Nolan M."/>
            <person name="Ohm R.A."/>
            <person name="Pangilinan J."/>
            <person name="Pereira M.F."/>
            <person name="Perotto S."/>
            <person name="Peter M."/>
            <person name="Pfister S."/>
            <person name="Riley R."/>
            <person name="Sitrit Y."/>
            <person name="Stielow J.B."/>
            <person name="Szollosi G."/>
            <person name="Zifcakova L."/>
            <person name="Stursova M."/>
            <person name="Spatafora J.W."/>
            <person name="Tedersoo L."/>
            <person name="Vaario L.M."/>
            <person name="Yamada A."/>
            <person name="Yan M."/>
            <person name="Wang P."/>
            <person name="Xu J."/>
            <person name="Bruns T."/>
            <person name="Baldrian P."/>
            <person name="Vilgalys R."/>
            <person name="Dunand C."/>
            <person name="Henrissat B."/>
            <person name="Grigoriev I.V."/>
            <person name="Hibbett D."/>
            <person name="Nagy L.G."/>
            <person name="Martin F.M."/>
        </authorList>
    </citation>
    <scope>NUCLEOTIDE SEQUENCE</scope>
    <source>
        <strain evidence="1">UP504</strain>
    </source>
</reference>
<keyword evidence="2" id="KW-1185">Reference proteome</keyword>
<evidence type="ECO:0000313" key="2">
    <source>
        <dbReference type="Proteomes" id="UP000886523"/>
    </source>
</evidence>
<dbReference type="PANTHER" id="PTHR11472">
    <property type="entry name" value="DNA REPAIR DEAD HELICASE RAD3/XP-D SUBFAMILY MEMBER"/>
    <property type="match status" value="1"/>
</dbReference>
<accession>A0A9P6B446</accession>
<dbReference type="InterPro" id="IPR045028">
    <property type="entry name" value="DinG/Rad3-like"/>
</dbReference>
<dbReference type="EMBL" id="MU128933">
    <property type="protein sequence ID" value="KAF9517220.1"/>
    <property type="molecule type" value="Genomic_DNA"/>
</dbReference>
<sequence length="169" mass="18745">MMTVGDLVAKLGAKLDGFNLLEVVAYLHESKLARKISGYCDQVLVQKIAQDRKTASSSIPKQRSPTSPPLHAVEAFLVTLVDANDQGRIFIERFGEGEATNVVLKYQLLNPEHAFKQVVEDARAVVLAGGTMTPMSDFRAQLFQHLPETRIATFSCGHVIHQIIFKHLF</sequence>
<name>A0A9P6B446_9AGAM</name>
<protein>
    <submittedName>
        <fullName evidence="1">Uncharacterized protein</fullName>
    </submittedName>
</protein>
<dbReference type="Proteomes" id="UP000886523">
    <property type="component" value="Unassembled WGS sequence"/>
</dbReference>
<comment type="caution">
    <text evidence="1">The sequence shown here is derived from an EMBL/GenBank/DDBJ whole genome shotgun (WGS) entry which is preliminary data.</text>
</comment>
<dbReference type="GO" id="GO:0034085">
    <property type="term" value="P:establishment of sister chromatid cohesion"/>
    <property type="evidence" value="ECO:0007669"/>
    <property type="project" value="TreeGrafter"/>
</dbReference>
<dbReference type="GO" id="GO:0005634">
    <property type="term" value="C:nucleus"/>
    <property type="evidence" value="ECO:0007669"/>
    <property type="project" value="TreeGrafter"/>
</dbReference>
<dbReference type="OrthoDB" id="267079at2759"/>
<dbReference type="AlphaFoldDB" id="A0A9P6B446"/>
<evidence type="ECO:0000313" key="1">
    <source>
        <dbReference type="EMBL" id="KAF9517220.1"/>
    </source>
</evidence>
<organism evidence="1 2">
    <name type="scientific">Hydnum rufescens UP504</name>
    <dbReference type="NCBI Taxonomy" id="1448309"/>
    <lineage>
        <taxon>Eukaryota</taxon>
        <taxon>Fungi</taxon>
        <taxon>Dikarya</taxon>
        <taxon>Basidiomycota</taxon>
        <taxon>Agaricomycotina</taxon>
        <taxon>Agaricomycetes</taxon>
        <taxon>Cantharellales</taxon>
        <taxon>Hydnaceae</taxon>
        <taxon>Hydnum</taxon>
    </lineage>
</organism>
<proteinExistence type="predicted"/>
<gene>
    <name evidence="1" type="ORF">BS47DRAFT_546666</name>
</gene>
<dbReference type="GO" id="GO:0003678">
    <property type="term" value="F:DNA helicase activity"/>
    <property type="evidence" value="ECO:0007669"/>
    <property type="project" value="TreeGrafter"/>
</dbReference>